<proteinExistence type="predicted"/>
<dbReference type="GO" id="GO:0005525">
    <property type="term" value="F:GTP binding"/>
    <property type="evidence" value="ECO:0007669"/>
    <property type="project" value="InterPro"/>
</dbReference>
<sequence length="334" mass="36733">MGINNNTPPAKGFNPFRTNNTLSTPSSSFHYKIAILGNPGAGKSTLLNHLAGKNPNGTLPFDAGLSYATGKRVCKPVTRGYCRFLDFPGFADVQRQTETGLEIANIINNELVSGDASFKFVFVVTLQQGRVRPEDIATMVTILTAIKAEIGDDEIKCRYGVIVNQVKKRQYKELEDRNGDAFRMVYASLQMGGFGTQNVLFLPEVEDLSEADNAIVPLESLPGLKVFVDNLPCVELKQGTRVTIDTDQGKLQELHEKLLKSDGVIAELIEELRHLKVKVAEKTQMARESNEAEVDWMAAISPLMGLLLSGAKVGLRYMTGPQQSNLLRMALNFI</sequence>
<dbReference type="AlphaFoldDB" id="A0A1Y2BKH3"/>
<dbReference type="EMBL" id="MCGO01000060">
    <property type="protein sequence ID" value="ORY35262.1"/>
    <property type="molecule type" value="Genomic_DNA"/>
</dbReference>
<dbReference type="InterPro" id="IPR027417">
    <property type="entry name" value="P-loop_NTPase"/>
</dbReference>
<evidence type="ECO:0000259" key="1">
    <source>
        <dbReference type="Pfam" id="PF01926"/>
    </source>
</evidence>
<dbReference type="OrthoDB" id="2157125at2759"/>
<comment type="caution">
    <text evidence="2">The sequence shown here is derived from an EMBL/GenBank/DDBJ whole genome shotgun (WGS) entry which is preliminary data.</text>
</comment>
<reference evidence="2 3" key="1">
    <citation type="submission" date="2016-07" db="EMBL/GenBank/DDBJ databases">
        <title>Pervasive Adenine N6-methylation of Active Genes in Fungi.</title>
        <authorList>
            <consortium name="DOE Joint Genome Institute"/>
            <person name="Mondo S.J."/>
            <person name="Dannebaum R.O."/>
            <person name="Kuo R.C."/>
            <person name="Labutti K."/>
            <person name="Haridas S."/>
            <person name="Kuo A."/>
            <person name="Salamov A."/>
            <person name="Ahrendt S.R."/>
            <person name="Lipzen A."/>
            <person name="Sullivan W."/>
            <person name="Andreopoulos W.B."/>
            <person name="Clum A."/>
            <person name="Lindquist E."/>
            <person name="Daum C."/>
            <person name="Ramamoorthy G.K."/>
            <person name="Gryganskyi A."/>
            <person name="Culley D."/>
            <person name="Magnuson J.K."/>
            <person name="James T.Y."/>
            <person name="O'Malley M.A."/>
            <person name="Stajich J.E."/>
            <person name="Spatafora J.W."/>
            <person name="Visel A."/>
            <person name="Grigoriev I.V."/>
        </authorList>
    </citation>
    <scope>NUCLEOTIDE SEQUENCE [LARGE SCALE GENOMIC DNA]</scope>
    <source>
        <strain evidence="2 3">JEL800</strain>
    </source>
</reference>
<gene>
    <name evidence="2" type="ORF">BCR33DRAFT_770708</name>
</gene>
<dbReference type="Proteomes" id="UP000193642">
    <property type="component" value="Unassembled WGS sequence"/>
</dbReference>
<evidence type="ECO:0000313" key="2">
    <source>
        <dbReference type="EMBL" id="ORY35262.1"/>
    </source>
</evidence>
<protein>
    <recommendedName>
        <fullName evidence="1">G domain-containing protein</fullName>
    </recommendedName>
</protein>
<name>A0A1Y2BKH3_9FUNG</name>
<evidence type="ECO:0000313" key="3">
    <source>
        <dbReference type="Proteomes" id="UP000193642"/>
    </source>
</evidence>
<dbReference type="InterPro" id="IPR006073">
    <property type="entry name" value="GTP-bd"/>
</dbReference>
<accession>A0A1Y2BKH3</accession>
<organism evidence="2 3">
    <name type="scientific">Rhizoclosmatium globosum</name>
    <dbReference type="NCBI Taxonomy" id="329046"/>
    <lineage>
        <taxon>Eukaryota</taxon>
        <taxon>Fungi</taxon>
        <taxon>Fungi incertae sedis</taxon>
        <taxon>Chytridiomycota</taxon>
        <taxon>Chytridiomycota incertae sedis</taxon>
        <taxon>Chytridiomycetes</taxon>
        <taxon>Chytridiales</taxon>
        <taxon>Chytriomycetaceae</taxon>
        <taxon>Rhizoclosmatium</taxon>
    </lineage>
</organism>
<dbReference type="Gene3D" id="3.40.50.300">
    <property type="entry name" value="P-loop containing nucleotide triphosphate hydrolases"/>
    <property type="match status" value="1"/>
</dbReference>
<dbReference type="SUPFAM" id="SSF52540">
    <property type="entry name" value="P-loop containing nucleoside triphosphate hydrolases"/>
    <property type="match status" value="1"/>
</dbReference>
<keyword evidence="3" id="KW-1185">Reference proteome</keyword>
<feature type="domain" description="G" evidence="1">
    <location>
        <begin position="32"/>
        <end position="105"/>
    </location>
</feature>
<dbReference type="Pfam" id="PF01926">
    <property type="entry name" value="MMR_HSR1"/>
    <property type="match status" value="1"/>
</dbReference>